<protein>
    <submittedName>
        <fullName evidence="2">Uncharacterized protein</fullName>
    </submittedName>
</protein>
<accession>A0AAD8QZI2</accession>
<proteinExistence type="predicted"/>
<organism evidence="2 3">
    <name type="scientific">Lolium multiflorum</name>
    <name type="common">Italian ryegrass</name>
    <name type="synonym">Lolium perenne subsp. multiflorum</name>
    <dbReference type="NCBI Taxonomy" id="4521"/>
    <lineage>
        <taxon>Eukaryota</taxon>
        <taxon>Viridiplantae</taxon>
        <taxon>Streptophyta</taxon>
        <taxon>Embryophyta</taxon>
        <taxon>Tracheophyta</taxon>
        <taxon>Spermatophyta</taxon>
        <taxon>Magnoliopsida</taxon>
        <taxon>Liliopsida</taxon>
        <taxon>Poales</taxon>
        <taxon>Poaceae</taxon>
        <taxon>BOP clade</taxon>
        <taxon>Pooideae</taxon>
        <taxon>Poodae</taxon>
        <taxon>Poeae</taxon>
        <taxon>Poeae Chloroplast Group 2 (Poeae type)</taxon>
        <taxon>Loliodinae</taxon>
        <taxon>Loliinae</taxon>
        <taxon>Lolium</taxon>
    </lineage>
</organism>
<evidence type="ECO:0000313" key="2">
    <source>
        <dbReference type="EMBL" id="KAK1611671.1"/>
    </source>
</evidence>
<name>A0AAD8QZI2_LOLMU</name>
<feature type="region of interest" description="Disordered" evidence="1">
    <location>
        <begin position="120"/>
        <end position="149"/>
    </location>
</feature>
<dbReference type="Proteomes" id="UP001231189">
    <property type="component" value="Unassembled WGS sequence"/>
</dbReference>
<evidence type="ECO:0000256" key="1">
    <source>
        <dbReference type="SAM" id="MobiDB-lite"/>
    </source>
</evidence>
<evidence type="ECO:0000313" key="3">
    <source>
        <dbReference type="Proteomes" id="UP001231189"/>
    </source>
</evidence>
<gene>
    <name evidence="2" type="ORF">QYE76_035344</name>
</gene>
<dbReference type="AlphaFoldDB" id="A0AAD8QZI2"/>
<feature type="compositionally biased region" description="Polar residues" evidence="1">
    <location>
        <begin position="120"/>
        <end position="135"/>
    </location>
</feature>
<sequence length="149" mass="16261">MNPSRRVPEAISESPEMGFAAAASPEGFPIELIGSEHLFPGLLPEGEGVAALVLEYLGADPSNNHTQVIMKPIFLIVHADVVDCQLWIANNKWLSIYEKLHLDASDDQQADPPLILCSNNSHVQGRSSSLQSVSQQHRRLDKGVPSVEE</sequence>
<keyword evidence="3" id="KW-1185">Reference proteome</keyword>
<dbReference type="EMBL" id="JAUUTY010000007">
    <property type="protein sequence ID" value="KAK1611671.1"/>
    <property type="molecule type" value="Genomic_DNA"/>
</dbReference>
<reference evidence="2" key="1">
    <citation type="submission" date="2023-07" db="EMBL/GenBank/DDBJ databases">
        <title>A chromosome-level genome assembly of Lolium multiflorum.</title>
        <authorList>
            <person name="Chen Y."/>
            <person name="Copetti D."/>
            <person name="Kolliker R."/>
            <person name="Studer B."/>
        </authorList>
    </citation>
    <scope>NUCLEOTIDE SEQUENCE</scope>
    <source>
        <strain evidence="2">02402/16</strain>
        <tissue evidence="2">Leaf</tissue>
    </source>
</reference>
<comment type="caution">
    <text evidence="2">The sequence shown here is derived from an EMBL/GenBank/DDBJ whole genome shotgun (WGS) entry which is preliminary data.</text>
</comment>